<accession>A0A0T6BAT4</accession>
<keyword evidence="8" id="KW-1185">Reference proteome</keyword>
<dbReference type="Gene3D" id="3.30.750.24">
    <property type="entry name" value="STAS domain"/>
    <property type="match status" value="1"/>
</dbReference>
<dbReference type="InterPro" id="IPR036513">
    <property type="entry name" value="STAS_dom_sf"/>
</dbReference>
<feature type="non-terminal residue" evidence="7">
    <location>
        <position position="1"/>
    </location>
</feature>
<name>A0A0T6BAT4_9SCAR</name>
<dbReference type="OrthoDB" id="288203at2759"/>
<evidence type="ECO:0000313" key="7">
    <source>
        <dbReference type="EMBL" id="KRT84007.1"/>
    </source>
</evidence>
<evidence type="ECO:0000256" key="2">
    <source>
        <dbReference type="ARBA" id="ARBA00022692"/>
    </source>
</evidence>
<dbReference type="GO" id="GO:0055085">
    <property type="term" value="P:transmembrane transport"/>
    <property type="evidence" value="ECO:0007669"/>
    <property type="project" value="InterPro"/>
</dbReference>
<feature type="transmembrane region" description="Helical" evidence="5">
    <location>
        <begin position="461"/>
        <end position="479"/>
    </location>
</feature>
<dbReference type="Pfam" id="PF00916">
    <property type="entry name" value="Sulfate_transp"/>
    <property type="match status" value="1"/>
</dbReference>
<dbReference type="AlphaFoldDB" id="A0A0T6BAT4"/>
<evidence type="ECO:0000256" key="5">
    <source>
        <dbReference type="SAM" id="Phobius"/>
    </source>
</evidence>
<dbReference type="Proteomes" id="UP000051574">
    <property type="component" value="Unassembled WGS sequence"/>
</dbReference>
<keyword evidence="2 5" id="KW-0812">Transmembrane</keyword>
<sequence>RSMASKRVFNLRNRQDIEEINKILLCEEEQEQFEENIGTSESGNAEIGGGDSNIAQGSDIIAEQKEPLLVPAKRFFKKVNYKKLLRKRLPCLQWLPEYTVAKCLQDILAGFSVGLTEVPQGIAYAVVAGLEPQYGLYSAFLGCFMYTLFGSCKDVNIGPTAIMAMMLQQHVQKFGPDGAILLSFLTGIIVTALGILNLGFVVQFFSFPVIAGFTSAAAVQIASTQLTSLLGIRQKGNEFLEAMETVFNHLDDVTLWDSVLGCICIIILLLMKQLSRFGSMKTNPDWSPRRNMLGRVYWILSLARNALVVVIGSIMAYIFEINGQEPFILTGNITSGLPDLRVPVFDITYNNETYTFGEVISSFGASTAFLPMICILEAVAIAKAFSKGKQVDATQEMLVVGISNFLGSFVSSMPVTGSFTRSAVNNASGVQTQFGGSITGTLVLLALALLTSTFYYIPKTVLAAVIICAMINLFEYEAIPLLWKTKKLDLIPFFVTLFACIFIGLEYGILIGIASNIAFILYSSLRPPIAIDKEKLPEGEIFVVTPKRGLQFPAAEYIKERILKDCNCPKSTVVVDGKYINCIDATVGRNFKSLVTDLSLRDQVVIFWNFKPSVKSVCTGIDQKMHQYFRDGNLDDIIDNPALNRYNSDVYTIQ</sequence>
<gene>
    <name evidence="7" type="ORF">AMK59_819</name>
</gene>
<dbReference type="CDD" id="cd07042">
    <property type="entry name" value="STAS_SulP_like_sulfate_transporter"/>
    <property type="match status" value="1"/>
</dbReference>
<feature type="transmembrane region" description="Helical" evidence="5">
    <location>
        <begin position="253"/>
        <end position="271"/>
    </location>
</feature>
<feature type="transmembrane region" description="Helical" evidence="5">
    <location>
        <begin position="296"/>
        <end position="319"/>
    </location>
</feature>
<feature type="transmembrane region" description="Helical" evidence="5">
    <location>
        <begin position="397"/>
        <end position="414"/>
    </location>
</feature>
<keyword evidence="4 5" id="KW-0472">Membrane</keyword>
<evidence type="ECO:0000259" key="6">
    <source>
        <dbReference type="Pfam" id="PF00916"/>
    </source>
</evidence>
<evidence type="ECO:0000256" key="3">
    <source>
        <dbReference type="ARBA" id="ARBA00022989"/>
    </source>
</evidence>
<keyword evidence="3 5" id="KW-1133">Transmembrane helix</keyword>
<dbReference type="InterPro" id="IPR001902">
    <property type="entry name" value="SLC26A/SulP_fam"/>
</dbReference>
<evidence type="ECO:0000313" key="8">
    <source>
        <dbReference type="Proteomes" id="UP000051574"/>
    </source>
</evidence>
<feature type="transmembrane region" description="Helical" evidence="5">
    <location>
        <begin position="359"/>
        <end position="385"/>
    </location>
</feature>
<dbReference type="GO" id="GO:0016020">
    <property type="term" value="C:membrane"/>
    <property type="evidence" value="ECO:0007669"/>
    <property type="project" value="UniProtKB-SubCell"/>
</dbReference>
<dbReference type="InterPro" id="IPR011547">
    <property type="entry name" value="SLC26A/SulP_dom"/>
</dbReference>
<reference evidence="7 8" key="1">
    <citation type="submission" date="2015-09" db="EMBL/GenBank/DDBJ databases">
        <title>Draft genome of the scarab beetle Oryctes borbonicus.</title>
        <authorList>
            <person name="Meyer J.M."/>
            <person name="Markov G.V."/>
            <person name="Baskaran P."/>
            <person name="Herrmann M."/>
            <person name="Sommer R.J."/>
            <person name="Roedelsperger C."/>
        </authorList>
    </citation>
    <scope>NUCLEOTIDE SEQUENCE [LARGE SCALE GENOMIC DNA]</scope>
    <source>
        <strain evidence="7">OB123</strain>
        <tissue evidence="7">Whole animal</tissue>
    </source>
</reference>
<protein>
    <recommendedName>
        <fullName evidence="6">SLC26A/SulP transporter domain-containing protein</fullName>
    </recommendedName>
</protein>
<feature type="transmembrane region" description="Helical" evidence="5">
    <location>
        <begin position="179"/>
        <end position="205"/>
    </location>
</feature>
<dbReference type="EMBL" id="LJIG01002933">
    <property type="protein sequence ID" value="KRT84007.1"/>
    <property type="molecule type" value="Genomic_DNA"/>
</dbReference>
<evidence type="ECO:0000256" key="1">
    <source>
        <dbReference type="ARBA" id="ARBA00004141"/>
    </source>
</evidence>
<comment type="subcellular location">
    <subcellularLocation>
        <location evidence="1">Membrane</location>
        <topology evidence="1">Multi-pass membrane protein</topology>
    </subcellularLocation>
</comment>
<dbReference type="PANTHER" id="PTHR11814">
    <property type="entry name" value="SULFATE TRANSPORTER"/>
    <property type="match status" value="1"/>
</dbReference>
<feature type="transmembrane region" description="Helical" evidence="5">
    <location>
        <begin position="491"/>
        <end position="522"/>
    </location>
</feature>
<proteinExistence type="predicted"/>
<organism evidence="7 8">
    <name type="scientific">Oryctes borbonicus</name>
    <dbReference type="NCBI Taxonomy" id="1629725"/>
    <lineage>
        <taxon>Eukaryota</taxon>
        <taxon>Metazoa</taxon>
        <taxon>Ecdysozoa</taxon>
        <taxon>Arthropoda</taxon>
        <taxon>Hexapoda</taxon>
        <taxon>Insecta</taxon>
        <taxon>Pterygota</taxon>
        <taxon>Neoptera</taxon>
        <taxon>Endopterygota</taxon>
        <taxon>Coleoptera</taxon>
        <taxon>Polyphaga</taxon>
        <taxon>Scarabaeiformia</taxon>
        <taxon>Scarabaeidae</taxon>
        <taxon>Dynastinae</taxon>
        <taxon>Oryctes</taxon>
    </lineage>
</organism>
<comment type="caution">
    <text evidence="7">The sequence shown here is derived from an EMBL/GenBank/DDBJ whole genome shotgun (WGS) entry which is preliminary data.</text>
</comment>
<feature type="domain" description="SLC26A/SulP transporter" evidence="6">
    <location>
        <begin position="105"/>
        <end position="496"/>
    </location>
</feature>
<evidence type="ECO:0000256" key="4">
    <source>
        <dbReference type="ARBA" id="ARBA00023136"/>
    </source>
</evidence>
<feature type="transmembrane region" description="Helical" evidence="5">
    <location>
        <begin position="434"/>
        <end position="456"/>
    </location>
</feature>